<dbReference type="Proteomes" id="UP001426770">
    <property type="component" value="Unassembled WGS sequence"/>
</dbReference>
<organism evidence="1 2">
    <name type="scientific">Demequina sediminis</name>
    <dbReference type="NCBI Taxonomy" id="1930058"/>
    <lineage>
        <taxon>Bacteria</taxon>
        <taxon>Bacillati</taxon>
        <taxon>Actinomycetota</taxon>
        <taxon>Actinomycetes</taxon>
        <taxon>Micrococcales</taxon>
        <taxon>Demequinaceae</taxon>
        <taxon>Demequina</taxon>
    </lineage>
</organism>
<accession>A0ABP9WIV9</accession>
<dbReference type="EMBL" id="BAABRR010000013">
    <property type="protein sequence ID" value="GAA5519757.1"/>
    <property type="molecule type" value="Genomic_DNA"/>
</dbReference>
<evidence type="ECO:0000313" key="1">
    <source>
        <dbReference type="EMBL" id="GAA5519757.1"/>
    </source>
</evidence>
<keyword evidence="2" id="KW-1185">Reference proteome</keyword>
<comment type="caution">
    <text evidence="1">The sequence shown here is derived from an EMBL/GenBank/DDBJ whole genome shotgun (WGS) entry which is preliminary data.</text>
</comment>
<dbReference type="Pfam" id="PF08020">
    <property type="entry name" value="DUF1706"/>
    <property type="match status" value="1"/>
</dbReference>
<dbReference type="InterPro" id="IPR034660">
    <property type="entry name" value="DinB/YfiT-like"/>
</dbReference>
<gene>
    <name evidence="1" type="ORF">Lsed01_02212</name>
</gene>
<sequence length="165" mass="17974">MGAMGQEAERIVAQAESGLARVLARTDPHRDADLGDAYQGRRVADVLAHLHAWHVLFEGWVTQHRSGAVPAFPAEGYSWHTLGDLNDALHRAHHDRTYEEIRALLVTSHHRMIALVRELDDATLGSPGALAWLGDASLGSVAHECLGAHYAWAERVLDDAGVPTP</sequence>
<protein>
    <recommendedName>
        <fullName evidence="3">ClbS/DfsB family four-helix bundle protein</fullName>
    </recommendedName>
</protein>
<evidence type="ECO:0008006" key="3">
    <source>
        <dbReference type="Google" id="ProtNLM"/>
    </source>
</evidence>
<dbReference type="SUPFAM" id="SSF109854">
    <property type="entry name" value="DinB/YfiT-like putative metalloenzymes"/>
    <property type="match status" value="1"/>
</dbReference>
<dbReference type="InterPro" id="IPR012550">
    <property type="entry name" value="DUF1706"/>
</dbReference>
<reference evidence="1 2" key="1">
    <citation type="submission" date="2024-02" db="EMBL/GenBank/DDBJ databases">
        <title>Lysinimicrobium sediminis NBRC 112286.</title>
        <authorList>
            <person name="Ichikawa N."/>
            <person name="Katano-Makiyama Y."/>
            <person name="Hidaka K."/>
        </authorList>
    </citation>
    <scope>NUCLEOTIDE SEQUENCE [LARGE SCALE GENOMIC DNA]</scope>
    <source>
        <strain evidence="1 2">NBRC 112286</strain>
    </source>
</reference>
<dbReference type="Gene3D" id="1.20.120.450">
    <property type="entry name" value="dinb family like domain"/>
    <property type="match status" value="1"/>
</dbReference>
<name>A0ABP9WIV9_9MICO</name>
<evidence type="ECO:0000313" key="2">
    <source>
        <dbReference type="Proteomes" id="UP001426770"/>
    </source>
</evidence>
<proteinExistence type="predicted"/>
<dbReference type="PANTHER" id="PTHR40658:SF4">
    <property type="entry name" value="HYPOTHETICAL CYTOSOLIC PROTEIN"/>
    <property type="match status" value="1"/>
</dbReference>
<dbReference type="PANTHER" id="PTHR40658">
    <property type="match status" value="1"/>
</dbReference>